<evidence type="ECO:0000313" key="2">
    <source>
        <dbReference type="Proteomes" id="UP000828048"/>
    </source>
</evidence>
<gene>
    <name evidence="1" type="ORF">Vadar_020879</name>
</gene>
<dbReference type="EMBL" id="CM037157">
    <property type="protein sequence ID" value="KAH7849643.1"/>
    <property type="molecule type" value="Genomic_DNA"/>
</dbReference>
<proteinExistence type="predicted"/>
<accession>A0ACB7Y851</accession>
<protein>
    <submittedName>
        <fullName evidence="1">Uncharacterized protein</fullName>
    </submittedName>
</protein>
<name>A0ACB7Y851_9ERIC</name>
<reference evidence="1 2" key="1">
    <citation type="journal article" date="2021" name="Hortic Res">
        <title>High-quality reference genome and annotation aids understanding of berry development for evergreen blueberry (Vaccinium darrowii).</title>
        <authorList>
            <person name="Yu J."/>
            <person name="Hulse-Kemp A.M."/>
            <person name="Babiker E."/>
            <person name="Staton M."/>
        </authorList>
    </citation>
    <scope>NUCLEOTIDE SEQUENCE [LARGE SCALE GENOMIC DNA]</scope>
    <source>
        <strain evidence="2">cv. NJ 8807/NJ 8810</strain>
        <tissue evidence="1">Young leaf</tissue>
    </source>
</reference>
<evidence type="ECO:0000313" key="1">
    <source>
        <dbReference type="EMBL" id="KAH7849643.1"/>
    </source>
</evidence>
<organism evidence="1 2">
    <name type="scientific">Vaccinium darrowii</name>
    <dbReference type="NCBI Taxonomy" id="229202"/>
    <lineage>
        <taxon>Eukaryota</taxon>
        <taxon>Viridiplantae</taxon>
        <taxon>Streptophyta</taxon>
        <taxon>Embryophyta</taxon>
        <taxon>Tracheophyta</taxon>
        <taxon>Spermatophyta</taxon>
        <taxon>Magnoliopsida</taxon>
        <taxon>eudicotyledons</taxon>
        <taxon>Gunneridae</taxon>
        <taxon>Pentapetalae</taxon>
        <taxon>asterids</taxon>
        <taxon>Ericales</taxon>
        <taxon>Ericaceae</taxon>
        <taxon>Vaccinioideae</taxon>
        <taxon>Vaccinieae</taxon>
        <taxon>Vaccinium</taxon>
    </lineage>
</organism>
<keyword evidence="2" id="KW-1185">Reference proteome</keyword>
<sequence length="290" mass="32303">MKAASLPNLNRETTSFPNFFSLYQDVDHDEDMTLNERPNIDHGDDTEPSEMLPFNDILSLSPLVSSNEIGFSAAPRSVMMFCCESERYPSSVGSNQFSCDSGGARSEGTTPTQMDYYQQPQISDSQQNLRFSHPSQQPKQSDFPGHVGHTPTSNQLSTAGSGAWAPPPPQLRLRIYTKVYKRGSLVRSIDITRYSGYEELKQDLARIFGIEGELEDGWKIVYVDHESDVLLLGVDPWEEFVCCVYCIKILSQQEVQEMNLESCMKISRQRSSILSQVYASSLLTGAAGGG</sequence>
<dbReference type="Proteomes" id="UP000828048">
    <property type="component" value="Chromosome 7"/>
</dbReference>
<comment type="caution">
    <text evidence="1">The sequence shown here is derived from an EMBL/GenBank/DDBJ whole genome shotgun (WGS) entry which is preliminary data.</text>
</comment>